<reference evidence="1" key="1">
    <citation type="submission" date="2006-10" db="EMBL/GenBank/DDBJ databases">
        <authorList>
            <person name="Amadeo P."/>
            <person name="Zhao Q."/>
            <person name="Wortman J."/>
            <person name="Fraser-Liggett C."/>
            <person name="Carlton J."/>
        </authorList>
    </citation>
    <scope>NUCLEOTIDE SEQUENCE</scope>
    <source>
        <strain evidence="1">G3</strain>
    </source>
</reference>
<keyword evidence="2" id="KW-1185">Reference proteome</keyword>
<dbReference type="VEuPathDB" id="TrichDB:TVAG_303020"/>
<sequence>MSYNYSQVIDTATHDAHHIFNEFATNPQISVHCFDQGVGLKLRDQINYIFFLDRHLSAQQSLNVGTVFENITKYADYSKRESHKFLLLCLIIDVFTTRDHDSRVEAFWPHFYKLLFEIKDIRSFLLISGTKSISHFLLSNPSRVIDFFDVYEKQRNSNPTIQLLANLKLPKDLSNDQCVAIATKTCSILNVSLQGISMDLIKTALLNILSQIKIENESDIESIVQGPCVFKSPIAKILSSALYITLPNYANAISQRIADFMQFASTSECLKQTFCVIENFFNSIQQLSDDRVEEFTNILTTFVHSIPLTLIQTENARQRAAFFIKHLYDLNKDLARNVIRDYLQKGKISPDILDVIDAYPYDINDIISDDIVVITPTLDNLLKSWDRSFMNEKSISFPHMIAKYCKKATEILKTVERLDDADALKAIVNKQTNKVEDAINNIPFEMLQTMCIVATYYQNPDIRVAAYELLVAVGDMFMSANTDWKDYDQDSQQFIIRFNSDYNYISKRVYGKPRDIKTLLSENEDCRIEAASYMYKKMAGTSHPLAVMVFEKLMSYALKMPYYFEAVMSMYSREISDMMEGNFVESEDLLRLLVENNCLNYIAKMSASGVPLFVPAIDFTMPVDKLAKILRYVTQACVDGVKNYYASTGKQFIEKLLGLFLQRPEITNLDDYAICLGNISQLINLGKAEKTPMLMDIYIIVSTAIQKDVKHQNIQLLEAIYRILLCLAKNSVSTIQTISFLSDTANYQLAFNAISEILKLNESQISQTLVSQLLSTIPIPTIDAILKAKSSIVSESVLFFNVLLSNLEQKSTVSYLNDYMKAKHADMYEEFSNCPNQAEFLIQKFPDYHKAYFNCIEAMRHENPNDVLLLSLLRISTLLLTTISDVEKQSLFVAVKLANKVSQSHLNFTNSARNLWIAVTLTEKRAKLTLKLLFKLEDSQTSINAAFQACGNEIKPSVIKYCVKKLVQLILQERIAIVDLVTMNKIFKLLATTEMTPKLLAFCGIFLFSEIVPLSDTAKKRICSEVEEYDLEYTNIQLLEAILIRFGRDFSTEAKKFAVGLIVKVRDSEYFRSLIFDILISVNLYTSNEFDAQLMLISDAIHGRFTNTNDFDKFFCTLFNVISDVTSVHHIKKEIVSKFMNYSVGYIDFGFVHVNEAIAQMFITLARNGYVDDSNQEFLEEAIKLLFYGDRIYTMLTSSIISKINPELLKTEFARTWLAILNGNGSLGDEKMNKDMVNNLFRASIFGEFIVRKKLSIMFKAKQGNFSTKRDGFIWKYANFLLYSNEVPAQNAEELFLAIKNGFGNVPVLKDPKVPTYKNKTSNSLM</sequence>
<name>A2FZ02_TRIV3</name>
<organism evidence="1 2">
    <name type="scientific">Trichomonas vaginalis (strain ATCC PRA-98 / G3)</name>
    <dbReference type="NCBI Taxonomy" id="412133"/>
    <lineage>
        <taxon>Eukaryota</taxon>
        <taxon>Metamonada</taxon>
        <taxon>Parabasalia</taxon>
        <taxon>Trichomonadida</taxon>
        <taxon>Trichomonadidae</taxon>
        <taxon>Trichomonas</taxon>
    </lineage>
</organism>
<dbReference type="EMBL" id="DS114159">
    <property type="protein sequence ID" value="EAX89865.1"/>
    <property type="molecule type" value="Genomic_DNA"/>
</dbReference>
<protein>
    <submittedName>
        <fullName evidence="1">Uncharacterized protein</fullName>
    </submittedName>
</protein>
<dbReference type="VEuPathDB" id="TrichDB:TVAGG3_0220240"/>
<dbReference type="KEGG" id="tva:4747539"/>
<dbReference type="Proteomes" id="UP000001542">
    <property type="component" value="Unassembled WGS sequence"/>
</dbReference>
<dbReference type="RefSeq" id="XP_001302795.1">
    <property type="nucleotide sequence ID" value="XM_001302794.1"/>
</dbReference>
<reference evidence="1" key="2">
    <citation type="journal article" date="2007" name="Science">
        <title>Draft genome sequence of the sexually transmitted pathogen Trichomonas vaginalis.</title>
        <authorList>
            <person name="Carlton J.M."/>
            <person name="Hirt R.P."/>
            <person name="Silva J.C."/>
            <person name="Delcher A.L."/>
            <person name="Schatz M."/>
            <person name="Zhao Q."/>
            <person name="Wortman J.R."/>
            <person name="Bidwell S.L."/>
            <person name="Alsmark U.C.M."/>
            <person name="Besteiro S."/>
            <person name="Sicheritz-Ponten T."/>
            <person name="Noel C.J."/>
            <person name="Dacks J.B."/>
            <person name="Foster P.G."/>
            <person name="Simillion C."/>
            <person name="Van de Peer Y."/>
            <person name="Miranda-Saavedra D."/>
            <person name="Barton G.J."/>
            <person name="Westrop G.D."/>
            <person name="Mueller S."/>
            <person name="Dessi D."/>
            <person name="Fiori P.L."/>
            <person name="Ren Q."/>
            <person name="Paulsen I."/>
            <person name="Zhang H."/>
            <person name="Bastida-Corcuera F.D."/>
            <person name="Simoes-Barbosa A."/>
            <person name="Brown M.T."/>
            <person name="Hayes R.D."/>
            <person name="Mukherjee M."/>
            <person name="Okumura C.Y."/>
            <person name="Schneider R."/>
            <person name="Smith A.J."/>
            <person name="Vanacova S."/>
            <person name="Villalvazo M."/>
            <person name="Haas B.J."/>
            <person name="Pertea M."/>
            <person name="Feldblyum T.V."/>
            <person name="Utterback T.R."/>
            <person name="Shu C.L."/>
            <person name="Osoegawa K."/>
            <person name="de Jong P.J."/>
            <person name="Hrdy I."/>
            <person name="Horvathova L."/>
            <person name="Zubacova Z."/>
            <person name="Dolezal P."/>
            <person name="Malik S.B."/>
            <person name="Logsdon J.M. Jr."/>
            <person name="Henze K."/>
            <person name="Gupta A."/>
            <person name="Wang C.C."/>
            <person name="Dunne R.L."/>
            <person name="Upcroft J.A."/>
            <person name="Upcroft P."/>
            <person name="White O."/>
            <person name="Salzberg S.L."/>
            <person name="Tang P."/>
            <person name="Chiu C.-H."/>
            <person name="Lee Y.-S."/>
            <person name="Embley T.M."/>
            <person name="Coombs G.H."/>
            <person name="Mottram J.C."/>
            <person name="Tachezy J."/>
            <person name="Fraser-Liggett C.M."/>
            <person name="Johnson P.J."/>
        </authorList>
    </citation>
    <scope>NUCLEOTIDE SEQUENCE [LARGE SCALE GENOMIC DNA]</scope>
    <source>
        <strain evidence="1">G3</strain>
    </source>
</reference>
<evidence type="ECO:0000313" key="2">
    <source>
        <dbReference type="Proteomes" id="UP000001542"/>
    </source>
</evidence>
<evidence type="ECO:0000313" key="1">
    <source>
        <dbReference type="EMBL" id="EAX89865.1"/>
    </source>
</evidence>
<proteinExistence type="predicted"/>
<accession>A2FZ02</accession>
<gene>
    <name evidence="1" type="ORF">TVAG_303020</name>
</gene>
<dbReference type="InParanoid" id="A2FZ02"/>